<accession>A0A5Q6S0B4</accession>
<dbReference type="GO" id="GO:0008289">
    <property type="term" value="F:lipid binding"/>
    <property type="evidence" value="ECO:0007669"/>
    <property type="project" value="UniProtKB-KW"/>
</dbReference>
<dbReference type="Gene3D" id="3.30.1180.10">
    <property type="match status" value="1"/>
</dbReference>
<reference evidence="2 3" key="1">
    <citation type="submission" date="2019-09" db="EMBL/GenBank/DDBJ databases">
        <title>Mumia zhuanghuii sp. nov. isolated from the intestinal contents of plateau pika (Ochotona curzoniae) in the Qinghai-Tibet plateau of China.</title>
        <authorList>
            <person name="Tian Z."/>
        </authorList>
    </citation>
    <scope>NUCLEOTIDE SEQUENCE [LARGE SCALE GENOMIC DNA]</scope>
    <source>
        <strain evidence="3">350</strain>
    </source>
</reference>
<keyword evidence="1" id="KW-0446">Lipid-binding</keyword>
<dbReference type="RefSeq" id="WP_149769188.1">
    <property type="nucleotide sequence ID" value="NZ_VDFQ02000002.1"/>
</dbReference>
<dbReference type="PROSITE" id="PS51482">
    <property type="entry name" value="DEGV"/>
    <property type="match status" value="1"/>
</dbReference>
<dbReference type="PANTHER" id="PTHR33434:SF2">
    <property type="entry name" value="FATTY ACID-BINDING PROTEIN TM_1468"/>
    <property type="match status" value="1"/>
</dbReference>
<evidence type="ECO:0000313" key="2">
    <source>
        <dbReference type="EMBL" id="KAA1423669.1"/>
    </source>
</evidence>
<dbReference type="InterPro" id="IPR050270">
    <property type="entry name" value="DegV_domain_contain"/>
</dbReference>
<gene>
    <name evidence="2" type="ORF">FE697_008790</name>
</gene>
<dbReference type="InterPro" id="IPR043168">
    <property type="entry name" value="DegV_C"/>
</dbReference>
<dbReference type="AlphaFoldDB" id="A0A5Q6S0B4"/>
<protein>
    <submittedName>
        <fullName evidence="2">DegV family protein</fullName>
    </submittedName>
</protein>
<dbReference type="Pfam" id="PF02645">
    <property type="entry name" value="DegV"/>
    <property type="match status" value="1"/>
</dbReference>
<dbReference type="NCBIfam" id="TIGR00762">
    <property type="entry name" value="DegV"/>
    <property type="match status" value="1"/>
</dbReference>
<evidence type="ECO:0000256" key="1">
    <source>
        <dbReference type="ARBA" id="ARBA00023121"/>
    </source>
</evidence>
<comment type="caution">
    <text evidence="2">The sequence shown here is derived from an EMBL/GenBank/DDBJ whole genome shotgun (WGS) entry which is preliminary data.</text>
</comment>
<dbReference type="Gene3D" id="3.40.50.10170">
    <property type="match status" value="1"/>
</dbReference>
<dbReference type="PANTHER" id="PTHR33434">
    <property type="entry name" value="DEGV DOMAIN-CONTAINING PROTEIN DR_1986-RELATED"/>
    <property type="match status" value="1"/>
</dbReference>
<dbReference type="OrthoDB" id="9760324at2"/>
<name>A0A5Q6S0B4_9ACTN</name>
<proteinExistence type="predicted"/>
<dbReference type="EMBL" id="VDFQ02000002">
    <property type="protein sequence ID" value="KAA1423669.1"/>
    <property type="molecule type" value="Genomic_DNA"/>
</dbReference>
<organism evidence="2 3">
    <name type="scientific">Mumia zhuanghuii</name>
    <dbReference type="NCBI Taxonomy" id="2585211"/>
    <lineage>
        <taxon>Bacteria</taxon>
        <taxon>Bacillati</taxon>
        <taxon>Actinomycetota</taxon>
        <taxon>Actinomycetes</taxon>
        <taxon>Propionibacteriales</taxon>
        <taxon>Nocardioidaceae</taxon>
        <taxon>Mumia</taxon>
    </lineage>
</organism>
<evidence type="ECO:0000313" key="3">
    <source>
        <dbReference type="Proteomes" id="UP000307768"/>
    </source>
</evidence>
<sequence>MTIAIVTDSTASLPPELAASRDITVVPLEVVINNRSYTEGVDVTSADLARALRSGRAVSTSRPAPERFSRVYADLADRGADAIVSVHLSSRVSATFESAQMAAQEAPVPVLCIDSRQVGMATGYAALSAADHRDAGASAEDAAKAAQVRAERATTYFYVATLDHLRRGGRIGTASALLGSALSVKPILGVEDGRVVPVEKVRTSARAIGRLEELTAQAVSAHPDGVDVAVQHLDAEDQARALAERLRDTLGLGVVDVMEVGAVIGAHVGPGLLAATVSGRLPAAP</sequence>
<dbReference type="SUPFAM" id="SSF82549">
    <property type="entry name" value="DAK1/DegV-like"/>
    <property type="match status" value="1"/>
</dbReference>
<dbReference type="Proteomes" id="UP000307768">
    <property type="component" value="Unassembled WGS sequence"/>
</dbReference>
<dbReference type="InterPro" id="IPR003797">
    <property type="entry name" value="DegV"/>
</dbReference>